<proteinExistence type="predicted"/>
<dbReference type="OrthoDB" id="9816064at2"/>
<dbReference type="PANTHER" id="PTHR40267">
    <property type="entry name" value="BLR3294 PROTEIN"/>
    <property type="match status" value="1"/>
</dbReference>
<organism evidence="1 2">
    <name type="scientific">Methylobacterium currus</name>
    <dbReference type="NCBI Taxonomy" id="2051553"/>
    <lineage>
        <taxon>Bacteria</taxon>
        <taxon>Pseudomonadati</taxon>
        <taxon>Pseudomonadota</taxon>
        <taxon>Alphaproteobacteria</taxon>
        <taxon>Hyphomicrobiales</taxon>
        <taxon>Methylobacteriaceae</taxon>
        <taxon>Methylobacterium</taxon>
    </lineage>
</organism>
<sequence>MTDLMEEATLAADLGAALALGVILPSSNRVVERATEARLVGLPAAACYARVPYGAMLKGESYDESVFLAAADLLAEAGVAALCWNATRGAALGFAPDEHLCAAVTRRTGLPMVTTALAARERIRRAGHRRLGLVVQGGPDEADLVRARFARAGIAIGSAAALGITENRLAAAVTPSRLALAAREAATGAGAVLIWSTNLPGWRLPPALDGVPLLDATTIGTEALLDAAGLPGA</sequence>
<accession>A0A2R4WHA6</accession>
<evidence type="ECO:0000313" key="1">
    <source>
        <dbReference type="EMBL" id="AWB20905.1"/>
    </source>
</evidence>
<dbReference type="RefSeq" id="WP_099952794.1">
    <property type="nucleotide sequence ID" value="NZ_CP028843.1"/>
</dbReference>
<evidence type="ECO:0000313" key="2">
    <source>
        <dbReference type="Proteomes" id="UP000244755"/>
    </source>
</evidence>
<dbReference type="AlphaFoldDB" id="A0A2R4WHA6"/>
<dbReference type="KEGG" id="mee:DA075_08270"/>
<name>A0A2R4WHA6_9HYPH</name>
<dbReference type="Gene3D" id="3.40.50.12500">
    <property type="match status" value="1"/>
</dbReference>
<dbReference type="InterPro" id="IPR026286">
    <property type="entry name" value="MaiA/AMDase"/>
</dbReference>
<protein>
    <submittedName>
        <fullName evidence="1">Asp/Glu/hydantoin racemase</fullName>
    </submittedName>
</protein>
<gene>
    <name evidence="1" type="ORF">DA075_08270</name>
</gene>
<dbReference type="EMBL" id="CP028843">
    <property type="protein sequence ID" value="AWB20905.1"/>
    <property type="molecule type" value="Genomic_DNA"/>
</dbReference>
<reference evidence="1 2" key="1">
    <citation type="submission" date="2018-04" db="EMBL/GenBank/DDBJ databases">
        <title>Methylobacterium sp. PR1016A genome.</title>
        <authorList>
            <person name="Park W."/>
        </authorList>
    </citation>
    <scope>NUCLEOTIDE SEQUENCE [LARGE SCALE GENOMIC DNA]</scope>
    <source>
        <strain evidence="1 2">PR1016A</strain>
    </source>
</reference>
<keyword evidence="2" id="KW-1185">Reference proteome</keyword>
<dbReference type="InterPro" id="IPR053714">
    <property type="entry name" value="Iso_Racemase_Enz_sf"/>
</dbReference>
<dbReference type="Proteomes" id="UP000244755">
    <property type="component" value="Chromosome 1"/>
</dbReference>
<dbReference type="PANTHER" id="PTHR40267:SF1">
    <property type="entry name" value="BLR3294 PROTEIN"/>
    <property type="match status" value="1"/>
</dbReference>